<keyword evidence="4" id="KW-0378">Hydrolase</keyword>
<evidence type="ECO:0000256" key="1">
    <source>
        <dbReference type="ARBA" id="ARBA00004496"/>
    </source>
</evidence>
<dbReference type="Pfam" id="PF07647">
    <property type="entry name" value="SAM_2"/>
    <property type="match status" value="1"/>
</dbReference>
<dbReference type="Gene3D" id="3.40.50.10140">
    <property type="entry name" value="Toll/interleukin-1 receptor homology (TIR) domain"/>
    <property type="match status" value="1"/>
</dbReference>
<keyword evidence="2" id="KW-0963">Cytoplasm</keyword>
<proteinExistence type="predicted"/>
<accession>A0AAD9N601</accession>
<dbReference type="EMBL" id="JAODUP010000236">
    <property type="protein sequence ID" value="KAK2155574.1"/>
    <property type="molecule type" value="Genomic_DNA"/>
</dbReference>
<dbReference type="SUPFAM" id="SSF52200">
    <property type="entry name" value="Toll/Interleukin receptor TIR domain"/>
    <property type="match status" value="1"/>
</dbReference>
<dbReference type="CDD" id="cd09502">
    <property type="entry name" value="SAM_SARM1-like_repeat2"/>
    <property type="match status" value="1"/>
</dbReference>
<dbReference type="Pfam" id="PF13676">
    <property type="entry name" value="TIR_2"/>
    <property type="match status" value="1"/>
</dbReference>
<dbReference type="Proteomes" id="UP001208570">
    <property type="component" value="Unassembled WGS sequence"/>
</dbReference>
<dbReference type="PANTHER" id="PTHR22998:SF1">
    <property type="entry name" value="NAD(+) HYDROLASE SARM1"/>
    <property type="match status" value="1"/>
</dbReference>
<evidence type="ECO:0000313" key="7">
    <source>
        <dbReference type="Proteomes" id="UP001208570"/>
    </source>
</evidence>
<evidence type="ECO:0000256" key="4">
    <source>
        <dbReference type="ARBA" id="ARBA00022801"/>
    </source>
</evidence>
<keyword evidence="3" id="KW-0677">Repeat</keyword>
<evidence type="ECO:0000313" key="6">
    <source>
        <dbReference type="EMBL" id="KAK2155574.1"/>
    </source>
</evidence>
<sequence length="259" mass="29898">MNNGIIRKRFIRDLNMLQKTADYQSCDPSKLDDWLREVEADFCRYSYQMLKSGVDRRTLRWLTDEHLLHDCHIHNGIHRMKIIEGSKRLLSMIGTSLCGQDYGGLGFDKSLDVFISYRRSNGAQLASLLKVHLQLRGFTVFLDIEKLRAGKFDDNLLNSVRNARNFILVLTPGSLERCIGDNDQKDWVHRWPPPENLPEDMRPICYFNGISWCSEYQLACINKVVIFMTSATACNINPDFFLVRCKRNSGCNAINDLLV</sequence>
<keyword evidence="7" id="KW-1185">Reference proteome</keyword>
<dbReference type="InterPro" id="IPR000157">
    <property type="entry name" value="TIR_dom"/>
</dbReference>
<comment type="caution">
    <text evidence="6">The sequence shown here is derived from an EMBL/GenBank/DDBJ whole genome shotgun (WGS) entry which is preliminary data.</text>
</comment>
<name>A0AAD9N601_9ANNE</name>
<dbReference type="GO" id="GO:0035591">
    <property type="term" value="F:signaling adaptor activity"/>
    <property type="evidence" value="ECO:0007669"/>
    <property type="project" value="InterPro"/>
</dbReference>
<dbReference type="PANTHER" id="PTHR22998">
    <property type="entry name" value="SARM1"/>
    <property type="match status" value="1"/>
</dbReference>
<evidence type="ECO:0000259" key="5">
    <source>
        <dbReference type="PROSITE" id="PS50104"/>
    </source>
</evidence>
<dbReference type="GO" id="GO:0030425">
    <property type="term" value="C:dendrite"/>
    <property type="evidence" value="ECO:0007669"/>
    <property type="project" value="TreeGrafter"/>
</dbReference>
<dbReference type="GO" id="GO:0007165">
    <property type="term" value="P:signal transduction"/>
    <property type="evidence" value="ECO:0007669"/>
    <property type="project" value="InterPro"/>
</dbReference>
<dbReference type="SUPFAM" id="SSF47769">
    <property type="entry name" value="SAM/Pointed domain"/>
    <property type="match status" value="1"/>
</dbReference>
<dbReference type="GO" id="GO:0005737">
    <property type="term" value="C:cytoplasm"/>
    <property type="evidence" value="ECO:0007669"/>
    <property type="project" value="UniProtKB-SubCell"/>
</dbReference>
<dbReference type="GO" id="GO:0034128">
    <property type="term" value="P:negative regulation of MyD88-independent toll-like receptor signaling pathway"/>
    <property type="evidence" value="ECO:0007669"/>
    <property type="project" value="InterPro"/>
</dbReference>
<dbReference type="AlphaFoldDB" id="A0AAD9N601"/>
<reference evidence="6" key="1">
    <citation type="journal article" date="2023" name="Mol. Biol. Evol.">
        <title>Third-Generation Sequencing Reveals the Adaptive Role of the Epigenome in Three Deep-Sea Polychaetes.</title>
        <authorList>
            <person name="Perez M."/>
            <person name="Aroh O."/>
            <person name="Sun Y."/>
            <person name="Lan Y."/>
            <person name="Juniper S.K."/>
            <person name="Young C.R."/>
            <person name="Angers B."/>
            <person name="Qian P.Y."/>
        </authorList>
    </citation>
    <scope>NUCLEOTIDE SEQUENCE</scope>
    <source>
        <strain evidence="6">P08H-3</strain>
    </source>
</reference>
<dbReference type="InterPro" id="IPR039184">
    <property type="entry name" value="SARM1"/>
</dbReference>
<gene>
    <name evidence="6" type="ORF">LSH36_236g01039</name>
</gene>
<comment type="subcellular location">
    <subcellularLocation>
        <location evidence="1">Cytoplasm</location>
    </subcellularLocation>
</comment>
<dbReference type="SMART" id="SM00255">
    <property type="entry name" value="TIR"/>
    <property type="match status" value="1"/>
</dbReference>
<feature type="domain" description="TIR" evidence="5">
    <location>
        <begin position="109"/>
        <end position="232"/>
    </location>
</feature>
<dbReference type="GO" id="GO:0003953">
    <property type="term" value="F:NAD+ nucleosidase activity"/>
    <property type="evidence" value="ECO:0007669"/>
    <property type="project" value="InterPro"/>
</dbReference>
<dbReference type="PROSITE" id="PS50104">
    <property type="entry name" value="TIR"/>
    <property type="match status" value="1"/>
</dbReference>
<dbReference type="GO" id="GO:0048678">
    <property type="term" value="P:response to axon injury"/>
    <property type="evidence" value="ECO:0007669"/>
    <property type="project" value="InterPro"/>
</dbReference>
<dbReference type="Gene3D" id="1.10.150.50">
    <property type="entry name" value="Transcription Factor, Ets-1"/>
    <property type="match status" value="1"/>
</dbReference>
<evidence type="ECO:0000256" key="3">
    <source>
        <dbReference type="ARBA" id="ARBA00022737"/>
    </source>
</evidence>
<protein>
    <recommendedName>
        <fullName evidence="5">TIR domain-containing protein</fullName>
    </recommendedName>
</protein>
<organism evidence="6 7">
    <name type="scientific">Paralvinella palmiformis</name>
    <dbReference type="NCBI Taxonomy" id="53620"/>
    <lineage>
        <taxon>Eukaryota</taxon>
        <taxon>Metazoa</taxon>
        <taxon>Spiralia</taxon>
        <taxon>Lophotrochozoa</taxon>
        <taxon>Annelida</taxon>
        <taxon>Polychaeta</taxon>
        <taxon>Sedentaria</taxon>
        <taxon>Canalipalpata</taxon>
        <taxon>Terebellida</taxon>
        <taxon>Terebelliformia</taxon>
        <taxon>Alvinellidae</taxon>
        <taxon>Paralvinella</taxon>
    </lineage>
</organism>
<evidence type="ECO:0000256" key="2">
    <source>
        <dbReference type="ARBA" id="ARBA00022490"/>
    </source>
</evidence>
<dbReference type="InterPro" id="IPR001660">
    <property type="entry name" value="SAM"/>
</dbReference>
<dbReference type="InterPro" id="IPR035897">
    <property type="entry name" value="Toll_tir_struct_dom_sf"/>
</dbReference>
<dbReference type="InterPro" id="IPR013761">
    <property type="entry name" value="SAM/pointed_sf"/>
</dbReference>